<dbReference type="EMBL" id="JAXCLW010000018">
    <property type="protein sequence ID" value="MDY0885897.1"/>
    <property type="molecule type" value="Genomic_DNA"/>
</dbReference>
<keyword evidence="1" id="KW-0732">Signal</keyword>
<reference evidence="2 3" key="1">
    <citation type="journal article" date="2016" name="Antonie Van Leeuwenhoek">
        <title>Dongia soli sp. nov., isolated from soil from Dokdo, Korea.</title>
        <authorList>
            <person name="Kim D.U."/>
            <person name="Lee H."/>
            <person name="Kim H."/>
            <person name="Kim S.G."/>
            <person name="Ka J.O."/>
        </authorList>
    </citation>
    <scope>NUCLEOTIDE SEQUENCE [LARGE SCALE GENOMIC DNA]</scope>
    <source>
        <strain evidence="2 3">D78</strain>
    </source>
</reference>
<evidence type="ECO:0000313" key="2">
    <source>
        <dbReference type="EMBL" id="MDY0885897.1"/>
    </source>
</evidence>
<organism evidence="2 3">
    <name type="scientific">Dongia soli</name>
    <dbReference type="NCBI Taxonomy" id="600628"/>
    <lineage>
        <taxon>Bacteria</taxon>
        <taxon>Pseudomonadati</taxon>
        <taxon>Pseudomonadota</taxon>
        <taxon>Alphaproteobacteria</taxon>
        <taxon>Rhodospirillales</taxon>
        <taxon>Dongiaceae</taxon>
        <taxon>Dongia</taxon>
    </lineage>
</organism>
<comment type="caution">
    <text evidence="2">The sequence shown here is derived from an EMBL/GenBank/DDBJ whole genome shotgun (WGS) entry which is preliminary data.</text>
</comment>
<keyword evidence="3" id="KW-1185">Reference proteome</keyword>
<dbReference type="RefSeq" id="WP_320510973.1">
    <property type="nucleotide sequence ID" value="NZ_JAXCLW010000018.1"/>
</dbReference>
<proteinExistence type="predicted"/>
<evidence type="ECO:0000256" key="1">
    <source>
        <dbReference type="SAM" id="SignalP"/>
    </source>
</evidence>
<feature type="chain" id="PRO_5045608760" evidence="1">
    <location>
        <begin position="23"/>
        <end position="49"/>
    </location>
</feature>
<dbReference type="Proteomes" id="UP001279642">
    <property type="component" value="Unassembled WGS sequence"/>
</dbReference>
<protein>
    <submittedName>
        <fullName evidence="2">Uncharacterized protein</fullName>
    </submittedName>
</protein>
<evidence type="ECO:0000313" key="3">
    <source>
        <dbReference type="Proteomes" id="UP001279642"/>
    </source>
</evidence>
<feature type="signal peptide" evidence="1">
    <location>
        <begin position="1"/>
        <end position="22"/>
    </location>
</feature>
<accession>A0ABU5EHX1</accession>
<gene>
    <name evidence="2" type="ORF">SMD27_23880</name>
</gene>
<sequence>MIRFWPLVVMMLAVIAAPRPNAFGNMQLGRQSDSARRDYRDQLAAIEAE</sequence>
<name>A0ABU5EHX1_9PROT</name>